<reference evidence="2" key="1">
    <citation type="journal article" date="2019" name="Int. J. Syst. Evol. Microbiol.">
        <title>The Global Catalogue of Microorganisms (GCM) 10K type strain sequencing project: providing services to taxonomists for standard genome sequencing and annotation.</title>
        <authorList>
            <consortium name="The Broad Institute Genomics Platform"/>
            <consortium name="The Broad Institute Genome Sequencing Center for Infectious Disease"/>
            <person name="Wu L."/>
            <person name="Ma J."/>
        </authorList>
    </citation>
    <scope>NUCLEOTIDE SEQUENCE [LARGE SCALE GENOMIC DNA]</scope>
    <source>
        <strain evidence="2">JCM 11574</strain>
    </source>
</reference>
<organism evidence="1 2">
    <name type="scientific">Streptomyces rameus</name>
    <dbReference type="NCBI Taxonomy" id="68261"/>
    <lineage>
        <taxon>Bacteria</taxon>
        <taxon>Bacillati</taxon>
        <taxon>Actinomycetota</taxon>
        <taxon>Actinomycetes</taxon>
        <taxon>Kitasatosporales</taxon>
        <taxon>Streptomycetaceae</taxon>
        <taxon>Streptomyces</taxon>
    </lineage>
</organism>
<proteinExistence type="predicted"/>
<accession>A0ABP6NML4</accession>
<gene>
    <name evidence="1" type="ORF">GCM10010521_43620</name>
</gene>
<dbReference type="Proteomes" id="UP001500893">
    <property type="component" value="Unassembled WGS sequence"/>
</dbReference>
<keyword evidence="2" id="KW-1185">Reference proteome</keyword>
<protein>
    <submittedName>
        <fullName evidence="1">Uncharacterized protein</fullName>
    </submittedName>
</protein>
<dbReference type="EMBL" id="BAAAVM010000064">
    <property type="protein sequence ID" value="GAA3151314.1"/>
    <property type="molecule type" value="Genomic_DNA"/>
</dbReference>
<sequence length="193" mass="20683">MAAGALTAAILSQDTVAWHDQYGPIPRAEVLTPSFVLWLLADLLDVSAERPGTADKIMQATFESPAKEHRHRGLMPQHRRADLCLDRSCGEGGGSFDAPADEVAGRDLPSTGCPAALISDTSDNSLRQRCGAGGCTSMQTDDFFRGRPDERTDWPASWTRTWSVCPRSDTPISTVLAAKLPGLHPVRGTATPA</sequence>
<name>A0ABP6NML4_9ACTN</name>
<comment type="caution">
    <text evidence="1">The sequence shown here is derived from an EMBL/GenBank/DDBJ whole genome shotgun (WGS) entry which is preliminary data.</text>
</comment>
<evidence type="ECO:0000313" key="1">
    <source>
        <dbReference type="EMBL" id="GAA3151314.1"/>
    </source>
</evidence>
<evidence type="ECO:0000313" key="2">
    <source>
        <dbReference type="Proteomes" id="UP001500893"/>
    </source>
</evidence>